<name>X0U3E8_9ZZZZ</name>
<feature type="region of interest" description="Disordered" evidence="1">
    <location>
        <begin position="91"/>
        <end position="111"/>
    </location>
</feature>
<evidence type="ECO:0000256" key="1">
    <source>
        <dbReference type="SAM" id="MobiDB-lite"/>
    </source>
</evidence>
<dbReference type="AlphaFoldDB" id="X0U3E8"/>
<feature type="compositionally biased region" description="Polar residues" evidence="1">
    <location>
        <begin position="98"/>
        <end position="111"/>
    </location>
</feature>
<proteinExistence type="predicted"/>
<reference evidence="2" key="1">
    <citation type="journal article" date="2014" name="Front. Microbiol.">
        <title>High frequency of phylogenetically diverse reductive dehalogenase-homologous genes in deep subseafloor sedimentary metagenomes.</title>
        <authorList>
            <person name="Kawai M."/>
            <person name="Futagami T."/>
            <person name="Toyoda A."/>
            <person name="Takaki Y."/>
            <person name="Nishi S."/>
            <person name="Hori S."/>
            <person name="Arai W."/>
            <person name="Tsubouchi T."/>
            <person name="Morono Y."/>
            <person name="Uchiyama I."/>
            <person name="Ito T."/>
            <person name="Fujiyama A."/>
            <person name="Inagaki F."/>
            <person name="Takami H."/>
        </authorList>
    </citation>
    <scope>NUCLEOTIDE SEQUENCE</scope>
    <source>
        <strain evidence="2">Expedition CK06-06</strain>
    </source>
</reference>
<dbReference type="Pfam" id="PF25623">
    <property type="entry name" value="T4_CASP"/>
    <property type="match status" value="1"/>
</dbReference>
<comment type="caution">
    <text evidence="2">The sequence shown here is derived from an EMBL/GenBank/DDBJ whole genome shotgun (WGS) entry which is preliminary data.</text>
</comment>
<evidence type="ECO:0000313" key="2">
    <source>
        <dbReference type="EMBL" id="GAF93886.1"/>
    </source>
</evidence>
<dbReference type="InterPro" id="IPR057966">
    <property type="entry name" value="T4_SCAF"/>
</dbReference>
<gene>
    <name evidence="2" type="ORF">S01H1_19390</name>
</gene>
<dbReference type="EMBL" id="BARS01010467">
    <property type="protein sequence ID" value="GAF93886.1"/>
    <property type="molecule type" value="Genomic_DNA"/>
</dbReference>
<accession>X0U3E8</accession>
<feature type="non-terminal residue" evidence="2">
    <location>
        <position position="1"/>
    </location>
</feature>
<protein>
    <submittedName>
        <fullName evidence="2">Uncharacterized protein</fullName>
    </submittedName>
</protein>
<sequence>VELRKRVITADLSEVFDEAAEGLAETQKERLRSLTEGLEYDDAEQFRSKVGVLRESYFAVAPEANSDNVDESADAEPEVLNENMTAAVKSLSRLARNPSPTGKTRPQTLNG</sequence>
<organism evidence="2">
    <name type="scientific">marine sediment metagenome</name>
    <dbReference type="NCBI Taxonomy" id="412755"/>
    <lineage>
        <taxon>unclassified sequences</taxon>
        <taxon>metagenomes</taxon>
        <taxon>ecological metagenomes</taxon>
    </lineage>
</organism>